<gene>
    <name evidence="1" type="ORF">PR048_008623</name>
</gene>
<sequence length="72" mass="8381">MKKYFTAIDQKFLVSGHSFLPCDKDFVLIERRKKKSTVYHSKQWLEVVVNASSAFSAYCVDKEDFIDLSVIE</sequence>
<accession>A0ABQ9HXM9</accession>
<name>A0ABQ9HXM9_9NEOP</name>
<dbReference type="EMBL" id="JARBHB010000003">
    <property type="protein sequence ID" value="KAJ8889129.1"/>
    <property type="molecule type" value="Genomic_DNA"/>
</dbReference>
<protein>
    <submittedName>
        <fullName evidence="1">Uncharacterized protein</fullName>
    </submittedName>
</protein>
<dbReference type="Proteomes" id="UP001159363">
    <property type="component" value="Chromosome 3"/>
</dbReference>
<evidence type="ECO:0000313" key="2">
    <source>
        <dbReference type="Proteomes" id="UP001159363"/>
    </source>
</evidence>
<reference evidence="1 2" key="1">
    <citation type="submission" date="2023-02" db="EMBL/GenBank/DDBJ databases">
        <title>LHISI_Scaffold_Assembly.</title>
        <authorList>
            <person name="Stuart O.P."/>
            <person name="Cleave R."/>
            <person name="Magrath M.J.L."/>
            <person name="Mikheyev A.S."/>
        </authorList>
    </citation>
    <scope>NUCLEOTIDE SEQUENCE [LARGE SCALE GENOMIC DNA]</scope>
    <source>
        <strain evidence="1">Daus_M_001</strain>
        <tissue evidence="1">Leg muscle</tissue>
    </source>
</reference>
<organism evidence="1 2">
    <name type="scientific">Dryococelus australis</name>
    <dbReference type="NCBI Taxonomy" id="614101"/>
    <lineage>
        <taxon>Eukaryota</taxon>
        <taxon>Metazoa</taxon>
        <taxon>Ecdysozoa</taxon>
        <taxon>Arthropoda</taxon>
        <taxon>Hexapoda</taxon>
        <taxon>Insecta</taxon>
        <taxon>Pterygota</taxon>
        <taxon>Neoptera</taxon>
        <taxon>Polyneoptera</taxon>
        <taxon>Phasmatodea</taxon>
        <taxon>Verophasmatodea</taxon>
        <taxon>Anareolatae</taxon>
        <taxon>Phasmatidae</taxon>
        <taxon>Eurycanthinae</taxon>
        <taxon>Dryococelus</taxon>
    </lineage>
</organism>
<keyword evidence="2" id="KW-1185">Reference proteome</keyword>
<proteinExistence type="predicted"/>
<comment type="caution">
    <text evidence="1">The sequence shown here is derived from an EMBL/GenBank/DDBJ whole genome shotgun (WGS) entry which is preliminary data.</text>
</comment>
<evidence type="ECO:0000313" key="1">
    <source>
        <dbReference type="EMBL" id="KAJ8889129.1"/>
    </source>
</evidence>